<keyword evidence="2" id="KW-0723">Serine/threonine-protein kinase</keyword>
<dbReference type="InterPro" id="IPR000719">
    <property type="entry name" value="Prot_kinase_dom"/>
</dbReference>
<dbReference type="PANTHER" id="PTHR24356">
    <property type="entry name" value="SERINE/THREONINE-PROTEIN KINASE"/>
    <property type="match status" value="1"/>
</dbReference>
<name>A0ABR2L9X1_9EUKA</name>
<evidence type="ECO:0000256" key="1">
    <source>
        <dbReference type="ARBA" id="ARBA00012513"/>
    </source>
</evidence>
<comment type="caution">
    <text evidence="11">The sequence shown here is derived from an EMBL/GenBank/DDBJ whole genome shotgun (WGS) entry which is preliminary data.</text>
</comment>
<evidence type="ECO:0000256" key="4">
    <source>
        <dbReference type="ARBA" id="ARBA00022741"/>
    </source>
</evidence>
<comment type="catalytic activity">
    <reaction evidence="8">
        <text>L-seryl-[protein] + ATP = O-phospho-L-seryl-[protein] + ADP + H(+)</text>
        <dbReference type="Rhea" id="RHEA:17989"/>
        <dbReference type="Rhea" id="RHEA-COMP:9863"/>
        <dbReference type="Rhea" id="RHEA-COMP:11604"/>
        <dbReference type="ChEBI" id="CHEBI:15378"/>
        <dbReference type="ChEBI" id="CHEBI:29999"/>
        <dbReference type="ChEBI" id="CHEBI:30616"/>
        <dbReference type="ChEBI" id="CHEBI:83421"/>
        <dbReference type="ChEBI" id="CHEBI:456216"/>
        <dbReference type="EC" id="2.7.11.1"/>
    </reaction>
</comment>
<proteinExistence type="predicted"/>
<feature type="domain" description="Protein kinase" evidence="10">
    <location>
        <begin position="408"/>
        <end position="477"/>
    </location>
</feature>
<dbReference type="SUPFAM" id="SSF56112">
    <property type="entry name" value="Protein kinase-like (PK-like)"/>
    <property type="match status" value="1"/>
</dbReference>
<feature type="region of interest" description="Disordered" evidence="9">
    <location>
        <begin position="313"/>
        <end position="338"/>
    </location>
</feature>
<feature type="compositionally biased region" description="Low complexity" evidence="9">
    <location>
        <begin position="313"/>
        <end position="328"/>
    </location>
</feature>
<dbReference type="GO" id="GO:0016301">
    <property type="term" value="F:kinase activity"/>
    <property type="evidence" value="ECO:0007669"/>
    <property type="project" value="UniProtKB-KW"/>
</dbReference>
<evidence type="ECO:0000256" key="5">
    <source>
        <dbReference type="ARBA" id="ARBA00022777"/>
    </source>
</evidence>
<dbReference type="Proteomes" id="UP001470230">
    <property type="component" value="Unassembled WGS sequence"/>
</dbReference>
<evidence type="ECO:0000256" key="6">
    <source>
        <dbReference type="ARBA" id="ARBA00022840"/>
    </source>
</evidence>
<evidence type="ECO:0000256" key="9">
    <source>
        <dbReference type="SAM" id="MobiDB-lite"/>
    </source>
</evidence>
<dbReference type="InterPro" id="IPR011009">
    <property type="entry name" value="Kinase-like_dom_sf"/>
</dbReference>
<keyword evidence="5 11" id="KW-0418">Kinase</keyword>
<comment type="catalytic activity">
    <reaction evidence="7">
        <text>L-threonyl-[protein] + ATP = O-phospho-L-threonyl-[protein] + ADP + H(+)</text>
        <dbReference type="Rhea" id="RHEA:46608"/>
        <dbReference type="Rhea" id="RHEA-COMP:11060"/>
        <dbReference type="Rhea" id="RHEA-COMP:11605"/>
        <dbReference type="ChEBI" id="CHEBI:15378"/>
        <dbReference type="ChEBI" id="CHEBI:30013"/>
        <dbReference type="ChEBI" id="CHEBI:30616"/>
        <dbReference type="ChEBI" id="CHEBI:61977"/>
        <dbReference type="ChEBI" id="CHEBI:456216"/>
        <dbReference type="EC" id="2.7.11.1"/>
    </reaction>
</comment>
<evidence type="ECO:0000313" key="12">
    <source>
        <dbReference type="Proteomes" id="UP001470230"/>
    </source>
</evidence>
<gene>
    <name evidence="11" type="ORF">M9Y10_001883</name>
</gene>
<protein>
    <recommendedName>
        <fullName evidence="1">non-specific serine/threonine protein kinase</fullName>
        <ecNumber evidence="1">2.7.11.1</ecNumber>
    </recommendedName>
</protein>
<accession>A0ABR2L9X1</accession>
<dbReference type="Gene3D" id="3.30.200.20">
    <property type="entry name" value="Phosphorylase Kinase, domain 1"/>
    <property type="match status" value="1"/>
</dbReference>
<organism evidence="11 12">
    <name type="scientific">Tritrichomonas musculus</name>
    <dbReference type="NCBI Taxonomy" id="1915356"/>
    <lineage>
        <taxon>Eukaryota</taxon>
        <taxon>Metamonada</taxon>
        <taxon>Parabasalia</taxon>
        <taxon>Tritrichomonadida</taxon>
        <taxon>Tritrichomonadidae</taxon>
        <taxon>Tritrichomonas</taxon>
    </lineage>
</organism>
<evidence type="ECO:0000259" key="10">
    <source>
        <dbReference type="PROSITE" id="PS50011"/>
    </source>
</evidence>
<dbReference type="InterPro" id="IPR050236">
    <property type="entry name" value="Ser_Thr_kinase_AGC"/>
</dbReference>
<evidence type="ECO:0000256" key="2">
    <source>
        <dbReference type="ARBA" id="ARBA00022527"/>
    </source>
</evidence>
<dbReference type="EC" id="2.7.11.1" evidence="1"/>
<dbReference type="EMBL" id="JAPFFF010000001">
    <property type="protein sequence ID" value="KAK8899567.1"/>
    <property type="molecule type" value="Genomic_DNA"/>
</dbReference>
<evidence type="ECO:0000256" key="8">
    <source>
        <dbReference type="ARBA" id="ARBA00048679"/>
    </source>
</evidence>
<evidence type="ECO:0000256" key="3">
    <source>
        <dbReference type="ARBA" id="ARBA00022679"/>
    </source>
</evidence>
<keyword evidence="3" id="KW-0808">Transferase</keyword>
<reference evidence="11 12" key="1">
    <citation type="submission" date="2024-04" db="EMBL/GenBank/DDBJ databases">
        <title>Tritrichomonas musculus Genome.</title>
        <authorList>
            <person name="Alves-Ferreira E."/>
            <person name="Grigg M."/>
            <person name="Lorenzi H."/>
            <person name="Galac M."/>
        </authorList>
    </citation>
    <scope>NUCLEOTIDE SEQUENCE [LARGE SCALE GENOMIC DNA]</scope>
    <source>
        <strain evidence="11 12">EAF2021</strain>
    </source>
</reference>
<evidence type="ECO:0000256" key="7">
    <source>
        <dbReference type="ARBA" id="ARBA00047899"/>
    </source>
</evidence>
<dbReference type="PROSITE" id="PS50011">
    <property type="entry name" value="PROTEIN_KINASE_DOM"/>
    <property type="match status" value="1"/>
</dbReference>
<dbReference type="PANTHER" id="PTHR24356:SF1">
    <property type="entry name" value="SERINE_THREONINE-PROTEIN KINASE GREATWALL"/>
    <property type="match status" value="1"/>
</dbReference>
<keyword evidence="4" id="KW-0547">Nucleotide-binding</keyword>
<evidence type="ECO:0000313" key="11">
    <source>
        <dbReference type="EMBL" id="KAK8899567.1"/>
    </source>
</evidence>
<keyword evidence="6" id="KW-0067">ATP-binding</keyword>
<keyword evidence="12" id="KW-1185">Reference proteome</keyword>
<sequence>MKEQAYKSSILQMHNFYTSLNNVSNINQSYPTVYNRNYLILKSQYTVLENLQPRIEKPPRSMTWEDKQKLSYIGSLIESLKETKFGNLFQTADNTITSIRNILNSSKLHPENEKLLNTLLNAVLTINQICNTLNALYSAPSTSDYYDNYDNSDYCSPSQFNVPINPPSPDQVHRNSDNFDNELLVCRICDEKIPASLFEEHTESCLTRYRSESKIKDINEQIQKLQISLKDQYLNVPWPGQPKRAVEVLFPIIHFMIILDRAKDLDPHISDTIDELSFIQSVMISFQASNLMSNITSIKLKIKNQNEISLANSSSNMSLSNTPSTSSSTKRENDVNISTSPTANQYISRASVLINEKIRTSNALNDALIVSRQTRASHNQIYDKNFKNDNDNNDDDKHFQKKTTIADFNFIKRISKGAYASVFLATKKSTGDIFAIKVTPKSSLKQKNQVRRILIEKDILLQFSNPFIVTFCMYFFQ</sequence>